<evidence type="ECO:0000256" key="5">
    <source>
        <dbReference type="ARBA" id="ARBA00037847"/>
    </source>
</evidence>
<evidence type="ECO:0000256" key="7">
    <source>
        <dbReference type="SAM" id="Phobius"/>
    </source>
</evidence>
<feature type="domain" description="J" evidence="9">
    <location>
        <begin position="48"/>
        <end position="112"/>
    </location>
</feature>
<evidence type="ECO:0000256" key="6">
    <source>
        <dbReference type="SAM" id="MobiDB-lite"/>
    </source>
</evidence>
<feature type="region of interest" description="Disordered" evidence="6">
    <location>
        <begin position="249"/>
        <end position="295"/>
    </location>
</feature>
<dbReference type="InterPro" id="IPR036869">
    <property type="entry name" value="J_dom_sf"/>
</dbReference>
<dbReference type="CDD" id="cd06257">
    <property type="entry name" value="DnaJ"/>
    <property type="match status" value="1"/>
</dbReference>
<evidence type="ECO:0000256" key="2">
    <source>
        <dbReference type="ARBA" id="ARBA00022729"/>
    </source>
</evidence>
<reference evidence="10" key="1">
    <citation type="submission" date="2021-06" db="EMBL/GenBank/DDBJ databases">
        <authorList>
            <person name="Kallberg Y."/>
            <person name="Tangrot J."/>
            <person name="Rosling A."/>
        </authorList>
    </citation>
    <scope>NUCLEOTIDE SEQUENCE</scope>
    <source>
        <strain evidence="10">IA702</strain>
    </source>
</reference>
<keyword evidence="1 7" id="KW-0812">Transmembrane</keyword>
<protein>
    <submittedName>
        <fullName evidence="10">500_t:CDS:1</fullName>
    </submittedName>
</protein>
<dbReference type="EMBL" id="CAJVPJ010000920">
    <property type="protein sequence ID" value="CAG8565386.1"/>
    <property type="molecule type" value="Genomic_DNA"/>
</dbReference>
<dbReference type="AlphaFoldDB" id="A0A9N9BER5"/>
<organism evidence="10 11">
    <name type="scientific">Paraglomus occultum</name>
    <dbReference type="NCBI Taxonomy" id="144539"/>
    <lineage>
        <taxon>Eukaryota</taxon>
        <taxon>Fungi</taxon>
        <taxon>Fungi incertae sedis</taxon>
        <taxon>Mucoromycota</taxon>
        <taxon>Glomeromycotina</taxon>
        <taxon>Glomeromycetes</taxon>
        <taxon>Paraglomerales</taxon>
        <taxon>Paraglomeraceae</taxon>
        <taxon>Paraglomus</taxon>
    </lineage>
</organism>
<feature type="signal peptide" evidence="8">
    <location>
        <begin position="1"/>
        <end position="21"/>
    </location>
</feature>
<feature type="chain" id="PRO_5040252550" evidence="8">
    <location>
        <begin position="22"/>
        <end position="295"/>
    </location>
</feature>
<comment type="subcellular location">
    <subcellularLocation>
        <location evidence="5">Endomembrane system</location>
        <topology evidence="5">Single-pass membrane protein</topology>
    </subcellularLocation>
</comment>
<dbReference type="InterPro" id="IPR052606">
    <property type="entry name" value="DnaJ_domain_protein"/>
</dbReference>
<evidence type="ECO:0000313" key="11">
    <source>
        <dbReference type="Proteomes" id="UP000789572"/>
    </source>
</evidence>
<keyword evidence="2 8" id="KW-0732">Signal</keyword>
<proteinExistence type="predicted"/>
<feature type="compositionally biased region" description="Basic residues" evidence="6">
    <location>
        <begin position="281"/>
        <end position="295"/>
    </location>
</feature>
<name>A0A9N9BER5_9GLOM</name>
<keyword evidence="4 7" id="KW-0472">Membrane</keyword>
<accession>A0A9N9BER5</accession>
<dbReference type="PROSITE" id="PS50076">
    <property type="entry name" value="DNAJ_2"/>
    <property type="match status" value="1"/>
</dbReference>
<dbReference type="Proteomes" id="UP000789572">
    <property type="component" value="Unassembled WGS sequence"/>
</dbReference>
<dbReference type="SMART" id="SM00271">
    <property type="entry name" value="DnaJ"/>
    <property type="match status" value="1"/>
</dbReference>
<evidence type="ECO:0000256" key="4">
    <source>
        <dbReference type="ARBA" id="ARBA00023136"/>
    </source>
</evidence>
<dbReference type="InterPro" id="IPR001623">
    <property type="entry name" value="DnaJ_domain"/>
</dbReference>
<evidence type="ECO:0000256" key="1">
    <source>
        <dbReference type="ARBA" id="ARBA00022692"/>
    </source>
</evidence>
<feature type="transmembrane region" description="Helical" evidence="7">
    <location>
        <begin position="133"/>
        <end position="156"/>
    </location>
</feature>
<dbReference type="PRINTS" id="PR00625">
    <property type="entry name" value="JDOMAIN"/>
</dbReference>
<evidence type="ECO:0000256" key="3">
    <source>
        <dbReference type="ARBA" id="ARBA00022989"/>
    </source>
</evidence>
<sequence length="295" mass="35187">MKWHIIIWLLLCLVILPKAIAWSEWTKDDYEIFDLVDELRTEEGEKTTFYSWLGLEPTATEKEITKTYRKLYLQLHPDKNPDARSNEKFARLGLIANILRNPESRERYDWFLKNGVPRWRGTGYYYSRYRPGLLAVLTFLAILISIVQYIVFWITFVQDKKRIRYYIHRSREIAWGKTMKKQMTTKRVTVNDVQFYVYPDYVALSNENGQVRLDENDVSKPRVFDVFIFAIFKWLFTITVGKAFRKNEKKMEDVKENDSTNEGGESFSSDDEQSSQSEPKRRVRSRNKKGRRARN</sequence>
<dbReference type="OrthoDB" id="413400at2759"/>
<feature type="compositionally biased region" description="Basic and acidic residues" evidence="6">
    <location>
        <begin position="249"/>
        <end position="258"/>
    </location>
</feature>
<dbReference type="PANTHER" id="PTHR44653">
    <property type="entry name" value="DNAJ HOMOLOG SUBFAMILY C MEMBER 1"/>
    <property type="match status" value="1"/>
</dbReference>
<dbReference type="PANTHER" id="PTHR44653:SF2">
    <property type="entry name" value="DNAJ HOMOLOG SUBFAMILY C MEMBER 1"/>
    <property type="match status" value="1"/>
</dbReference>
<dbReference type="GO" id="GO:0012505">
    <property type="term" value="C:endomembrane system"/>
    <property type="evidence" value="ECO:0007669"/>
    <property type="project" value="UniProtKB-SubCell"/>
</dbReference>
<dbReference type="Pfam" id="PF00226">
    <property type="entry name" value="DnaJ"/>
    <property type="match status" value="1"/>
</dbReference>
<comment type="caution">
    <text evidence="10">The sequence shown here is derived from an EMBL/GenBank/DDBJ whole genome shotgun (WGS) entry which is preliminary data.</text>
</comment>
<dbReference type="Gene3D" id="1.10.287.110">
    <property type="entry name" value="DnaJ domain"/>
    <property type="match status" value="1"/>
</dbReference>
<keyword evidence="3 7" id="KW-1133">Transmembrane helix</keyword>
<keyword evidence="11" id="KW-1185">Reference proteome</keyword>
<gene>
    <name evidence="10" type="ORF">POCULU_LOCUS5720</name>
</gene>
<evidence type="ECO:0000256" key="8">
    <source>
        <dbReference type="SAM" id="SignalP"/>
    </source>
</evidence>
<dbReference type="SUPFAM" id="SSF46565">
    <property type="entry name" value="Chaperone J-domain"/>
    <property type="match status" value="1"/>
</dbReference>
<evidence type="ECO:0000259" key="9">
    <source>
        <dbReference type="PROSITE" id="PS50076"/>
    </source>
</evidence>
<evidence type="ECO:0000313" key="10">
    <source>
        <dbReference type="EMBL" id="CAG8565386.1"/>
    </source>
</evidence>